<sequence>MAELGQRLLLIPDRLDCRLGASAFTICVVQGGSFGNLGNLCARRSSDWHIVVVLGDPSPWTCPVSSRLNSGVVGLMLTSFAFAVSPDLRPRLHFNLALKWRSLQP</sequence>
<accession>A0A409YJY6</accession>
<dbReference type="Proteomes" id="UP000284706">
    <property type="component" value="Unassembled WGS sequence"/>
</dbReference>
<organism evidence="1 2">
    <name type="scientific">Gymnopilus dilepis</name>
    <dbReference type="NCBI Taxonomy" id="231916"/>
    <lineage>
        <taxon>Eukaryota</taxon>
        <taxon>Fungi</taxon>
        <taxon>Dikarya</taxon>
        <taxon>Basidiomycota</taxon>
        <taxon>Agaricomycotina</taxon>
        <taxon>Agaricomycetes</taxon>
        <taxon>Agaricomycetidae</taxon>
        <taxon>Agaricales</taxon>
        <taxon>Agaricineae</taxon>
        <taxon>Hymenogastraceae</taxon>
        <taxon>Gymnopilus</taxon>
    </lineage>
</organism>
<dbReference type="AlphaFoldDB" id="A0A409YJY6"/>
<evidence type="ECO:0000313" key="1">
    <source>
        <dbReference type="EMBL" id="PPR03351.1"/>
    </source>
</evidence>
<comment type="caution">
    <text evidence="1">The sequence shown here is derived from an EMBL/GenBank/DDBJ whole genome shotgun (WGS) entry which is preliminary data.</text>
</comment>
<proteinExistence type="predicted"/>
<protein>
    <submittedName>
        <fullName evidence="1">Uncharacterized protein</fullName>
    </submittedName>
</protein>
<name>A0A409YJY6_9AGAR</name>
<reference evidence="1 2" key="1">
    <citation type="journal article" date="2018" name="Evol. Lett.">
        <title>Horizontal gene cluster transfer increased hallucinogenic mushroom diversity.</title>
        <authorList>
            <person name="Reynolds H.T."/>
            <person name="Vijayakumar V."/>
            <person name="Gluck-Thaler E."/>
            <person name="Korotkin H.B."/>
            <person name="Matheny P.B."/>
            <person name="Slot J.C."/>
        </authorList>
    </citation>
    <scope>NUCLEOTIDE SEQUENCE [LARGE SCALE GENOMIC DNA]</scope>
    <source>
        <strain evidence="1 2">SRW20</strain>
    </source>
</reference>
<dbReference type="InParanoid" id="A0A409YJY6"/>
<evidence type="ECO:0000313" key="2">
    <source>
        <dbReference type="Proteomes" id="UP000284706"/>
    </source>
</evidence>
<keyword evidence="2" id="KW-1185">Reference proteome</keyword>
<dbReference type="EMBL" id="NHYE01000744">
    <property type="protein sequence ID" value="PPR03351.1"/>
    <property type="molecule type" value="Genomic_DNA"/>
</dbReference>
<gene>
    <name evidence="1" type="ORF">CVT26_007798</name>
</gene>